<dbReference type="EMBL" id="CP003879">
    <property type="protein sequence ID" value="AFU69560.1"/>
    <property type="molecule type" value="Genomic_DNA"/>
</dbReference>
<gene>
    <name evidence="1" type="ordered locus">P700755_002846</name>
</gene>
<dbReference type="Gene3D" id="3.30.565.10">
    <property type="entry name" value="Histidine kinase-like ATPase, C-terminal domain"/>
    <property type="match status" value="1"/>
</dbReference>
<name>K4IVS9_PSYTT</name>
<dbReference type="OrthoDB" id="2047848at2"/>
<dbReference type="AlphaFoldDB" id="K4IVS9"/>
<evidence type="ECO:0000313" key="2">
    <source>
        <dbReference type="Proteomes" id="UP000008514"/>
    </source>
</evidence>
<dbReference type="RefSeq" id="WP_015025117.1">
    <property type="nucleotide sequence ID" value="NC_018721.1"/>
</dbReference>
<organism evidence="1 2">
    <name type="scientific">Psychroflexus torquis (strain ATCC 700755 / CIP 106069 / ACAM 623)</name>
    <dbReference type="NCBI Taxonomy" id="313595"/>
    <lineage>
        <taxon>Bacteria</taxon>
        <taxon>Pseudomonadati</taxon>
        <taxon>Bacteroidota</taxon>
        <taxon>Flavobacteriia</taxon>
        <taxon>Flavobacteriales</taxon>
        <taxon>Flavobacteriaceae</taxon>
        <taxon>Psychroflexus</taxon>
    </lineage>
</organism>
<dbReference type="HOGENOM" id="CLU_083260_0_0_10"/>
<keyword evidence="2" id="KW-1185">Reference proteome</keyword>
<reference evidence="1" key="2">
    <citation type="submission" date="2012-09" db="EMBL/GenBank/DDBJ databases">
        <title>The complete sequence of Psychroflexus torquis an extreme psychrophile from sea-ice that is stimulated by light.</title>
        <authorList>
            <person name="Feng S."/>
            <person name="Powell S.M."/>
            <person name="Bowman J.P."/>
        </authorList>
    </citation>
    <scope>NUCLEOTIDE SEQUENCE [LARGE SCALE GENOMIC DNA]</scope>
    <source>
        <strain evidence="1">ATCC 700755</strain>
    </source>
</reference>
<dbReference type="STRING" id="313595.P700755_002846"/>
<dbReference type="SUPFAM" id="SSF55874">
    <property type="entry name" value="ATPase domain of HSP90 chaperone/DNA topoisomerase II/histidine kinase"/>
    <property type="match status" value="1"/>
</dbReference>
<dbReference type="Proteomes" id="UP000008514">
    <property type="component" value="Chromosome"/>
</dbReference>
<protein>
    <submittedName>
        <fullName evidence="1">Uncharacterized protein</fullName>
    </submittedName>
</protein>
<dbReference type="InterPro" id="IPR036890">
    <property type="entry name" value="HATPase_C_sf"/>
</dbReference>
<sequence>MELKFYIPFKVTSSVSGYESLLRLQNDLAGYHNKTIQLSFKNVTWLEANLTAIVGAVIEDLENRKNKVKLIDCEIFHNKNDILSRNGFFPYYGVELNHNRYGSTQITYKKFKEKQSHEYNDFIQRELMNNSEFPRHSKRLGDKIKENIYELFENARTHGKCKHIHTCGQFYPNKKKLHITIVDTGHTIVNNVHHYLKKTLPPSACIDWAMKTGNTTKEGNIPGGLGLGLIFDFINVNRGKIQIVSSNGYWELREGRITKEDLNFSFNGTIANLEFDLSDNNTYLIIDEVVDLDNIF</sequence>
<evidence type="ECO:0000313" key="1">
    <source>
        <dbReference type="EMBL" id="AFU69560.1"/>
    </source>
</evidence>
<proteinExistence type="predicted"/>
<dbReference type="KEGG" id="ptq:P700755_002846"/>
<reference evidence="1" key="1">
    <citation type="submission" date="2006-03" db="EMBL/GenBank/DDBJ databases">
        <authorList>
            <person name="Bowman J."/>
            <person name="Ferriera S."/>
            <person name="Johnson J."/>
            <person name="Kravitz S."/>
            <person name="Halpern A."/>
            <person name="Remington K."/>
            <person name="Beeson K."/>
            <person name="Tran B."/>
            <person name="Rogers Y.-H."/>
            <person name="Friedman R."/>
            <person name="Venter J.C."/>
        </authorList>
    </citation>
    <scope>NUCLEOTIDE SEQUENCE [LARGE SCALE GENOMIC DNA]</scope>
    <source>
        <strain evidence="1">ATCC 700755</strain>
    </source>
</reference>
<dbReference type="eggNOG" id="COG0642">
    <property type="taxonomic scope" value="Bacteria"/>
</dbReference>
<accession>K4IVS9</accession>